<dbReference type="GO" id="GO:0009229">
    <property type="term" value="P:thiamine diphosphate biosynthetic process"/>
    <property type="evidence" value="ECO:0007669"/>
    <property type="project" value="UniProtKB-UniRule"/>
</dbReference>
<dbReference type="Pfam" id="PF02581">
    <property type="entry name" value="TMP-TENI"/>
    <property type="match status" value="1"/>
</dbReference>
<dbReference type="PANTHER" id="PTHR20857:SF15">
    <property type="entry name" value="THIAMINE-PHOSPHATE SYNTHASE"/>
    <property type="match status" value="1"/>
</dbReference>
<evidence type="ECO:0000256" key="9">
    <source>
        <dbReference type="HAMAP-Rule" id="MF_00097"/>
    </source>
</evidence>
<evidence type="ECO:0000256" key="8">
    <source>
        <dbReference type="ARBA" id="ARBA00047883"/>
    </source>
</evidence>
<gene>
    <name evidence="9" type="primary">thiE</name>
    <name evidence="14" type="ORF">SAMN05444373_104215</name>
</gene>
<evidence type="ECO:0000259" key="12">
    <source>
        <dbReference type="Pfam" id="PF02581"/>
    </source>
</evidence>
<reference evidence="14 15" key="1">
    <citation type="submission" date="2016-11" db="EMBL/GenBank/DDBJ databases">
        <authorList>
            <person name="Varghese N."/>
            <person name="Submissions S."/>
        </authorList>
    </citation>
    <scope>NUCLEOTIDE SEQUENCE [LARGE SCALE GENOMIC DNA]</scope>
    <source>
        <strain evidence="14 15">DSM 19027</strain>
    </source>
</reference>
<evidence type="ECO:0000256" key="2">
    <source>
        <dbReference type="ARBA" id="ARBA00022679"/>
    </source>
</evidence>
<feature type="binding site" evidence="9">
    <location>
        <position position="211"/>
    </location>
    <ligand>
        <name>Mg(2+)</name>
        <dbReference type="ChEBI" id="CHEBI:18420"/>
    </ligand>
</feature>
<comment type="function">
    <text evidence="9">Condenses 4-methyl-5-(beta-hydroxyethyl)thiazole monophosphate (THZ-P) and 2-methyl-4-amino-5-hydroxymethyl pyrimidine pyrophosphate (HMP-PP) to form thiamine monophosphate (TMP).</text>
</comment>
<feature type="binding site" evidence="9">
    <location>
        <position position="230"/>
    </location>
    <ligand>
        <name>Mg(2+)</name>
        <dbReference type="ChEBI" id="CHEBI:18420"/>
    </ligand>
</feature>
<dbReference type="InterPro" id="IPR041397">
    <property type="entry name" value="ThiD2"/>
</dbReference>
<evidence type="ECO:0000256" key="5">
    <source>
        <dbReference type="ARBA" id="ARBA00022977"/>
    </source>
</evidence>
<dbReference type="Proteomes" id="UP000324781">
    <property type="component" value="Unassembled WGS sequence"/>
</dbReference>
<dbReference type="PANTHER" id="PTHR20857">
    <property type="entry name" value="THIAMINE-PHOSPHATE PYROPHOSPHORYLASE"/>
    <property type="match status" value="1"/>
</dbReference>
<feature type="binding site" evidence="9">
    <location>
        <position position="306"/>
    </location>
    <ligand>
        <name>2-[(2R,5Z)-2-carboxy-4-methylthiazol-5(2H)-ylidene]ethyl phosphate</name>
        <dbReference type="ChEBI" id="CHEBI:62899"/>
    </ligand>
</feature>
<evidence type="ECO:0000256" key="1">
    <source>
        <dbReference type="ARBA" id="ARBA00005165"/>
    </source>
</evidence>
<dbReference type="EC" id="2.5.1.3" evidence="9"/>
<dbReference type="UniPathway" id="UPA00060">
    <property type="reaction ID" value="UER00141"/>
</dbReference>
<dbReference type="InterPro" id="IPR013785">
    <property type="entry name" value="Aldolase_TIM"/>
</dbReference>
<organism evidence="14 15">
    <name type="scientific">Thermoclostridium caenicola</name>
    <dbReference type="NCBI Taxonomy" id="659425"/>
    <lineage>
        <taxon>Bacteria</taxon>
        <taxon>Bacillati</taxon>
        <taxon>Bacillota</taxon>
        <taxon>Clostridia</taxon>
        <taxon>Eubacteriales</taxon>
        <taxon>Oscillospiraceae</taxon>
        <taxon>Thermoclostridium</taxon>
    </lineage>
</organism>
<dbReference type="GO" id="GO:0004789">
    <property type="term" value="F:thiamine-phosphate diphosphorylase activity"/>
    <property type="evidence" value="ECO:0007669"/>
    <property type="project" value="UniProtKB-UniRule"/>
</dbReference>
<comment type="cofactor">
    <cofactor evidence="9">
        <name>Mg(2+)</name>
        <dbReference type="ChEBI" id="CHEBI:18420"/>
    </cofactor>
    <text evidence="9">Binds 1 Mg(2+) ion per subunit.</text>
</comment>
<feature type="binding site" evidence="9">
    <location>
        <position position="249"/>
    </location>
    <ligand>
        <name>4-amino-2-methyl-5-(diphosphooxymethyl)pyrimidine</name>
        <dbReference type="ChEBI" id="CHEBI:57841"/>
    </ligand>
</feature>
<dbReference type="InterPro" id="IPR036206">
    <property type="entry name" value="ThiamineP_synth_sf"/>
</dbReference>
<evidence type="ECO:0000256" key="7">
    <source>
        <dbReference type="ARBA" id="ARBA00047851"/>
    </source>
</evidence>
<feature type="binding site" evidence="9">
    <location>
        <begin position="326"/>
        <end position="327"/>
    </location>
    <ligand>
        <name>2-[(2R,5Z)-2-carboxy-4-methylthiazol-5(2H)-ylidene]ethyl phosphate</name>
        <dbReference type="ChEBI" id="CHEBI:62899"/>
    </ligand>
</feature>
<comment type="similarity">
    <text evidence="9 10">Belongs to the thiamine-phosphate synthase family.</text>
</comment>
<proteinExistence type="inferred from homology"/>
<accession>A0A1M6IF96</accession>
<evidence type="ECO:0000256" key="3">
    <source>
        <dbReference type="ARBA" id="ARBA00022723"/>
    </source>
</evidence>
<evidence type="ECO:0000259" key="13">
    <source>
        <dbReference type="Pfam" id="PF17792"/>
    </source>
</evidence>
<evidence type="ECO:0000313" key="14">
    <source>
        <dbReference type="EMBL" id="SHJ32996.1"/>
    </source>
</evidence>
<dbReference type="AlphaFoldDB" id="A0A1M6IF96"/>
<dbReference type="FunFam" id="3.20.20.70:FF:000096">
    <property type="entry name" value="Thiamine-phosphate synthase"/>
    <property type="match status" value="1"/>
</dbReference>
<dbReference type="InterPro" id="IPR034291">
    <property type="entry name" value="TMP_synthase"/>
</dbReference>
<comment type="catalytic activity">
    <reaction evidence="6 9 10">
        <text>4-methyl-5-(2-phosphooxyethyl)-thiazole + 4-amino-2-methyl-5-(diphosphooxymethyl)pyrimidine + H(+) = thiamine phosphate + diphosphate</text>
        <dbReference type="Rhea" id="RHEA:22328"/>
        <dbReference type="ChEBI" id="CHEBI:15378"/>
        <dbReference type="ChEBI" id="CHEBI:33019"/>
        <dbReference type="ChEBI" id="CHEBI:37575"/>
        <dbReference type="ChEBI" id="CHEBI:57841"/>
        <dbReference type="ChEBI" id="CHEBI:58296"/>
        <dbReference type="EC" id="2.5.1.3"/>
    </reaction>
</comment>
<keyword evidence="2 9" id="KW-0808">Transferase</keyword>
<feature type="domain" description="ThiD2" evidence="13">
    <location>
        <begin position="8"/>
        <end position="129"/>
    </location>
</feature>
<keyword evidence="3 9" id="KW-0479">Metal-binding</keyword>
<evidence type="ECO:0000256" key="10">
    <source>
        <dbReference type="RuleBase" id="RU003826"/>
    </source>
</evidence>
<dbReference type="OrthoDB" id="9812206at2"/>
<keyword evidence="15" id="KW-1185">Reference proteome</keyword>
<feature type="binding site" evidence="9">
    <location>
        <begin position="275"/>
        <end position="277"/>
    </location>
    <ligand>
        <name>2-[(2R,5Z)-2-carboxy-4-methylthiazol-5(2H)-ylidene]ethyl phosphate</name>
        <dbReference type="ChEBI" id="CHEBI:62899"/>
    </ligand>
</feature>
<dbReference type="InterPro" id="IPR022998">
    <property type="entry name" value="ThiamineP_synth_TenI"/>
</dbReference>
<dbReference type="SUPFAM" id="SSF51391">
    <property type="entry name" value="Thiamin phosphate synthase"/>
    <property type="match status" value="1"/>
</dbReference>
<evidence type="ECO:0000256" key="11">
    <source>
        <dbReference type="RuleBase" id="RU004253"/>
    </source>
</evidence>
<dbReference type="GO" id="GO:0009228">
    <property type="term" value="P:thiamine biosynthetic process"/>
    <property type="evidence" value="ECO:0007669"/>
    <property type="project" value="UniProtKB-KW"/>
</dbReference>
<dbReference type="Gene3D" id="3.20.20.70">
    <property type="entry name" value="Aldolase class I"/>
    <property type="match status" value="1"/>
</dbReference>
<evidence type="ECO:0000256" key="6">
    <source>
        <dbReference type="ARBA" id="ARBA00047334"/>
    </source>
</evidence>
<keyword evidence="4 9" id="KW-0460">Magnesium</keyword>
<evidence type="ECO:0000313" key="15">
    <source>
        <dbReference type="Proteomes" id="UP000324781"/>
    </source>
</evidence>
<feature type="binding site" evidence="9">
    <location>
        <position position="278"/>
    </location>
    <ligand>
        <name>4-amino-2-methyl-5-(diphosphooxymethyl)pyrimidine</name>
        <dbReference type="ChEBI" id="CHEBI:57841"/>
    </ligand>
</feature>
<dbReference type="GO" id="GO:0000287">
    <property type="term" value="F:magnesium ion binding"/>
    <property type="evidence" value="ECO:0007669"/>
    <property type="project" value="UniProtKB-UniRule"/>
</dbReference>
<evidence type="ECO:0000256" key="4">
    <source>
        <dbReference type="ARBA" id="ARBA00022842"/>
    </source>
</evidence>
<dbReference type="NCBIfam" id="TIGR00693">
    <property type="entry name" value="thiE"/>
    <property type="match status" value="1"/>
</dbReference>
<comment type="catalytic activity">
    <reaction evidence="8 9 10">
        <text>2-[(2R,5Z)-2-carboxy-4-methylthiazol-5(2H)-ylidene]ethyl phosphate + 4-amino-2-methyl-5-(diphosphooxymethyl)pyrimidine + 2 H(+) = thiamine phosphate + CO2 + diphosphate</text>
        <dbReference type="Rhea" id="RHEA:47844"/>
        <dbReference type="ChEBI" id="CHEBI:15378"/>
        <dbReference type="ChEBI" id="CHEBI:16526"/>
        <dbReference type="ChEBI" id="CHEBI:33019"/>
        <dbReference type="ChEBI" id="CHEBI:37575"/>
        <dbReference type="ChEBI" id="CHEBI:57841"/>
        <dbReference type="ChEBI" id="CHEBI:62899"/>
        <dbReference type="EC" id="2.5.1.3"/>
    </reaction>
</comment>
<dbReference type="EMBL" id="FQZP01000042">
    <property type="protein sequence ID" value="SHJ32996.1"/>
    <property type="molecule type" value="Genomic_DNA"/>
</dbReference>
<sequence length="348" mass="38496">MVRELYEIIQANVLRASEGLNVLEDLAGFCRDGGSVSESLRSLKADIRNSLVEPLPDGLTYRQSAGDGVFPGSREYVADMIHGLKLLKDNFEKVQKALGALVAILDSAGESEFAKRYEDYRLAACDLEKTLYRIYCRDMKKKKLDTDLYCLTAEEYSLGRSNIEVVKAMLSAGIRIIQYREKEKKMLHKYRECVKIRELTYDAGAVFIVNDDVDLAIMVGADGVHIGQDDLPADKVRELVGEEMIIGVSTHSPQQAQDAIARGADYIGVGPIFATKTKKDVCDPVGFEYLDYAVKHVAIPFVAIGGIKEHNISEIKARGAGLIAMVTEIVGAEDIEKKIESIRQKLKG</sequence>
<name>A0A1M6IF96_9FIRM</name>
<comment type="pathway">
    <text evidence="1 9 11">Cofactor biosynthesis; thiamine diphosphate biosynthesis; thiamine phosphate from 4-amino-2-methyl-5-diphosphomethylpyrimidine and 4-methyl-5-(2-phosphoethyl)-thiazole: step 1/1.</text>
</comment>
<feature type="binding site" evidence="9">
    <location>
        <position position="210"/>
    </location>
    <ligand>
        <name>4-amino-2-methyl-5-(diphosphooxymethyl)pyrimidine</name>
        <dbReference type="ChEBI" id="CHEBI:57841"/>
    </ligand>
</feature>
<dbReference type="Pfam" id="PF17792">
    <property type="entry name" value="ThiD2"/>
    <property type="match status" value="1"/>
</dbReference>
<dbReference type="GO" id="GO:0005737">
    <property type="term" value="C:cytoplasm"/>
    <property type="evidence" value="ECO:0007669"/>
    <property type="project" value="TreeGrafter"/>
</dbReference>
<dbReference type="HAMAP" id="MF_00097">
    <property type="entry name" value="TMP_synthase"/>
    <property type="match status" value="1"/>
</dbReference>
<feature type="binding site" evidence="9">
    <location>
        <begin position="178"/>
        <end position="182"/>
    </location>
    <ligand>
        <name>4-amino-2-methyl-5-(diphosphooxymethyl)pyrimidine</name>
        <dbReference type="ChEBI" id="CHEBI:57841"/>
    </ligand>
</feature>
<keyword evidence="5 9" id="KW-0784">Thiamine biosynthesis</keyword>
<dbReference type="CDD" id="cd00564">
    <property type="entry name" value="TMP_TenI"/>
    <property type="match status" value="1"/>
</dbReference>
<feature type="domain" description="Thiamine phosphate synthase/TenI" evidence="12">
    <location>
        <begin position="148"/>
        <end position="329"/>
    </location>
</feature>
<comment type="catalytic activity">
    <reaction evidence="7 9 10">
        <text>2-(2-carboxy-4-methylthiazol-5-yl)ethyl phosphate + 4-amino-2-methyl-5-(diphosphooxymethyl)pyrimidine + 2 H(+) = thiamine phosphate + CO2 + diphosphate</text>
        <dbReference type="Rhea" id="RHEA:47848"/>
        <dbReference type="ChEBI" id="CHEBI:15378"/>
        <dbReference type="ChEBI" id="CHEBI:16526"/>
        <dbReference type="ChEBI" id="CHEBI:33019"/>
        <dbReference type="ChEBI" id="CHEBI:37575"/>
        <dbReference type="ChEBI" id="CHEBI:57841"/>
        <dbReference type="ChEBI" id="CHEBI:62890"/>
        <dbReference type="EC" id="2.5.1.3"/>
    </reaction>
</comment>
<protein>
    <recommendedName>
        <fullName evidence="9">Thiamine-phosphate synthase</fullName>
        <shortName evidence="9">TP synthase</shortName>
        <shortName evidence="9">TPS</shortName>
        <ecNumber evidence="9">2.5.1.3</ecNumber>
    </recommendedName>
    <alternativeName>
        <fullName evidence="9">Thiamine-phosphate pyrophosphorylase</fullName>
        <shortName evidence="9">TMP pyrophosphorylase</shortName>
        <shortName evidence="9">TMP-PPase</shortName>
    </alternativeName>
</protein>